<dbReference type="PANTHER" id="PTHR46423">
    <property type="entry name" value="RNA POLYMERASE II-ASSOCIATED PROTEIN 3"/>
    <property type="match status" value="1"/>
</dbReference>
<gene>
    <name evidence="3" type="ORF">SMAR0320_LOCUS23611</name>
</gene>
<dbReference type="InterPro" id="IPR051966">
    <property type="entry name" value="RPAP3"/>
</dbReference>
<protein>
    <submittedName>
        <fullName evidence="3">Uncharacterized protein</fullName>
    </submittedName>
</protein>
<dbReference type="Gene3D" id="1.25.40.10">
    <property type="entry name" value="Tetratricopeptide repeat domain"/>
    <property type="match status" value="1"/>
</dbReference>
<proteinExistence type="predicted"/>
<dbReference type="InterPro" id="IPR011990">
    <property type="entry name" value="TPR-like_helical_dom_sf"/>
</dbReference>
<dbReference type="GO" id="GO:0101031">
    <property type="term" value="C:protein folding chaperone complex"/>
    <property type="evidence" value="ECO:0007669"/>
    <property type="project" value="TreeGrafter"/>
</dbReference>
<evidence type="ECO:0000256" key="2">
    <source>
        <dbReference type="SAM" id="MobiDB-lite"/>
    </source>
</evidence>
<dbReference type="SUPFAM" id="SSF48452">
    <property type="entry name" value="TPR-like"/>
    <property type="match status" value="1"/>
</dbReference>
<sequence length="376" mass="42468">MSGEEFALRMKEQGNVFYREKKYDDALCCWGSALGALPDRTSPLAITIRSNSIMAYLASDLYERVVKESTLLLEDDPRHAKSLARRGTAREKLASNRGSSATFQQRKEFHNQAVEDMNTCIELLNSNSETDPGQERLKRECEQSLERLSKLDDDYYTRIAENLDNSSNRDNIDSGLGRYLSMNLTPLGEHPRIPKSSMRFEMLAVRLMAALETTQRISVVNAKTGEEAAETKLDYSERGKDILNQILTTAAQVPFCLFPATGSTVRCPPITVHLLAFYMRTCLSEKAWKEFKIEEFCEEATSQIISDDEAYAIATHGYHEVEDRHSPLHGHGKAFAQSARGCMPCCFRLTREGRKIGLPDCSKRCILERLKVPPSF</sequence>
<keyword evidence="1" id="KW-0802">TPR repeat</keyword>
<dbReference type="PANTHER" id="PTHR46423:SF1">
    <property type="entry name" value="RNA POLYMERASE II-ASSOCIATED PROTEIN 3"/>
    <property type="match status" value="1"/>
</dbReference>
<dbReference type="AlphaFoldDB" id="A0A7S2VI10"/>
<reference evidence="3" key="1">
    <citation type="submission" date="2021-01" db="EMBL/GenBank/DDBJ databases">
        <authorList>
            <person name="Corre E."/>
            <person name="Pelletier E."/>
            <person name="Niang G."/>
            <person name="Scheremetjew M."/>
            <person name="Finn R."/>
            <person name="Kale V."/>
            <person name="Holt S."/>
            <person name="Cochrane G."/>
            <person name="Meng A."/>
            <person name="Brown T."/>
            <person name="Cohen L."/>
        </authorList>
    </citation>
    <scope>NUCLEOTIDE SEQUENCE</scope>
    <source>
        <strain evidence="3">SM1012Den-03</strain>
    </source>
</reference>
<feature type="region of interest" description="Disordered" evidence="2">
    <location>
        <begin position="82"/>
        <end position="104"/>
    </location>
</feature>
<accession>A0A7S2VI10</accession>
<dbReference type="EMBL" id="HBGZ01032991">
    <property type="protein sequence ID" value="CAD9631844.1"/>
    <property type="molecule type" value="Transcribed_RNA"/>
</dbReference>
<evidence type="ECO:0000256" key="1">
    <source>
        <dbReference type="ARBA" id="ARBA00022803"/>
    </source>
</evidence>
<organism evidence="3">
    <name type="scientific">Skeletonema marinoi</name>
    <dbReference type="NCBI Taxonomy" id="267567"/>
    <lineage>
        <taxon>Eukaryota</taxon>
        <taxon>Sar</taxon>
        <taxon>Stramenopiles</taxon>
        <taxon>Ochrophyta</taxon>
        <taxon>Bacillariophyta</taxon>
        <taxon>Coscinodiscophyceae</taxon>
        <taxon>Thalassiosirophycidae</taxon>
        <taxon>Thalassiosirales</taxon>
        <taxon>Skeletonemataceae</taxon>
        <taxon>Skeletonema</taxon>
        <taxon>Skeletonema marinoi-dohrnii complex</taxon>
    </lineage>
</organism>
<name>A0A7S2VI10_9STRA</name>
<evidence type="ECO:0000313" key="3">
    <source>
        <dbReference type="EMBL" id="CAD9631844.1"/>
    </source>
</evidence>